<reference evidence="1 2" key="1">
    <citation type="journal article" date="2016" name="Nat. Commun.">
        <title>Thousands of microbial genomes shed light on interconnected biogeochemical processes in an aquifer system.</title>
        <authorList>
            <person name="Anantharaman K."/>
            <person name="Brown C.T."/>
            <person name="Hug L.A."/>
            <person name="Sharon I."/>
            <person name="Castelle C.J."/>
            <person name="Probst A.J."/>
            <person name="Thomas B.C."/>
            <person name="Singh A."/>
            <person name="Wilkins M.J."/>
            <person name="Karaoz U."/>
            <person name="Brodie E.L."/>
            <person name="Williams K.H."/>
            <person name="Hubbard S.S."/>
            <person name="Banfield J.F."/>
        </authorList>
    </citation>
    <scope>NUCLEOTIDE SEQUENCE [LARGE SCALE GENOMIC DNA]</scope>
</reference>
<gene>
    <name evidence="1" type="ORF">A3A13_02735</name>
</gene>
<proteinExistence type="predicted"/>
<name>A0A1F8GGX4_9BACT</name>
<dbReference type="AlphaFoldDB" id="A0A1F8GGX4"/>
<sequence length="222" mass="26216">MARVKDRRLAIKLREQGKSWTEIRSVLTVSKDTLSRWLKDACLTEEQRQKIVLEGKTRRIENYILSTKARRKRIDETYLQNKAREFGKVNKRDFLVAGLFLYLGEGAKSTRSRIQITNSDPSIIQFSIYWLTKILKIPYRKIKVQLHLYTDMAIEREIDFWQKITMLNRDQFIKPYIKRTSSLRIDHPSFGHGTCSIYYHNAKIKDEIMAGIKVIMNSATRL</sequence>
<accession>A0A1F8GGX4</accession>
<dbReference type="Pfam" id="PF13384">
    <property type="entry name" value="HTH_23"/>
    <property type="match status" value="1"/>
</dbReference>
<dbReference type="STRING" id="1802695.A3A13_02735"/>
<organism evidence="1 2">
    <name type="scientific">Candidatus Yanofskybacteria bacterium RIFCSPLOWO2_01_FULL_43_22</name>
    <dbReference type="NCBI Taxonomy" id="1802695"/>
    <lineage>
        <taxon>Bacteria</taxon>
        <taxon>Candidatus Yanofskyibacteriota</taxon>
    </lineage>
</organism>
<evidence type="ECO:0000313" key="2">
    <source>
        <dbReference type="Proteomes" id="UP000178911"/>
    </source>
</evidence>
<protein>
    <submittedName>
        <fullName evidence="1">Uncharacterized protein</fullName>
    </submittedName>
</protein>
<comment type="caution">
    <text evidence="1">The sequence shown here is derived from an EMBL/GenBank/DDBJ whole genome shotgun (WGS) entry which is preliminary data.</text>
</comment>
<evidence type="ECO:0000313" key="1">
    <source>
        <dbReference type="EMBL" id="OGN23968.1"/>
    </source>
</evidence>
<dbReference type="EMBL" id="MGKJ01000014">
    <property type="protein sequence ID" value="OGN23968.1"/>
    <property type="molecule type" value="Genomic_DNA"/>
</dbReference>
<dbReference type="Proteomes" id="UP000178911">
    <property type="component" value="Unassembled WGS sequence"/>
</dbReference>